<dbReference type="STRING" id="82805.SAMN04487998_2641"/>
<evidence type="ECO:0008006" key="4">
    <source>
        <dbReference type="Google" id="ProtNLM"/>
    </source>
</evidence>
<feature type="transmembrane region" description="Helical" evidence="1">
    <location>
        <begin position="147"/>
        <end position="167"/>
    </location>
</feature>
<feature type="transmembrane region" description="Helical" evidence="1">
    <location>
        <begin position="272"/>
        <end position="289"/>
    </location>
</feature>
<dbReference type="AlphaFoldDB" id="A0A1I0GXF7"/>
<keyword evidence="1" id="KW-1133">Transmembrane helix</keyword>
<feature type="transmembrane region" description="Helical" evidence="1">
    <location>
        <begin position="173"/>
        <end position="191"/>
    </location>
</feature>
<reference evidence="3" key="1">
    <citation type="submission" date="2016-10" db="EMBL/GenBank/DDBJ databases">
        <authorList>
            <person name="Varghese N."/>
            <person name="Submissions S."/>
        </authorList>
    </citation>
    <scope>NUCLEOTIDE SEQUENCE [LARGE SCALE GENOMIC DNA]</scope>
    <source>
        <strain evidence="3">DSM 15310</strain>
    </source>
</reference>
<sequence length="504" mass="55239">MYKESAGRQEGMTRTFLRQRLELASRQLIRLITAPAAEWLMLCLCLLPFLLISAFNHPTDDDFQAAVLARRYSFWQSIQFYYQHWTGRYTSSFLYGLVYEAPSLDCWLLALRLAPIALLLALVSALYFAIGGLGYTFSASLKGRLSLYGTLLYLCGTPLVASALYWYNGAAVYTSGLVLGLVLIGLIGRSIQTTHRIRQAGWGIGAAISGVLLVGTNELMIPVALGGVILWMLAQTKKNSIWPVVVLVASGLGAAVAIAAPGNFARADKVQAGLPFVYRAGIIGGKSLYLTASHLAAWVSNGALLAATILFLWWLQPRQRVGVPSRWLGAAIAGAVGMVLLTIPTLWATNDVPARVWNVVYFLFLLCWFALVAAAASQWALPVSWRVSRRAGRGARVVWLAFLVAGYSSAVHVAYVDLAFKAPQYHKAQLQRYALLGRLRQAGQLSASVPALLPNEYQYPATLFLHELEPFPQDIANEGVAAYFGLDSVRIKAPPARSRRHMFE</sequence>
<organism evidence="2 3">
    <name type="scientific">Hymenobacter actinosclerus</name>
    <dbReference type="NCBI Taxonomy" id="82805"/>
    <lineage>
        <taxon>Bacteria</taxon>
        <taxon>Pseudomonadati</taxon>
        <taxon>Bacteroidota</taxon>
        <taxon>Cytophagia</taxon>
        <taxon>Cytophagales</taxon>
        <taxon>Hymenobacteraceae</taxon>
        <taxon>Hymenobacter</taxon>
    </lineage>
</organism>
<keyword evidence="1" id="KW-0472">Membrane</keyword>
<feature type="transmembrane region" description="Helical" evidence="1">
    <location>
        <begin position="359"/>
        <end position="385"/>
    </location>
</feature>
<feature type="transmembrane region" description="Helical" evidence="1">
    <location>
        <begin position="397"/>
        <end position="415"/>
    </location>
</feature>
<evidence type="ECO:0000313" key="3">
    <source>
        <dbReference type="Proteomes" id="UP000198697"/>
    </source>
</evidence>
<dbReference type="Pfam" id="PF19528">
    <property type="entry name" value="DUF6056"/>
    <property type="match status" value="1"/>
</dbReference>
<protein>
    <recommendedName>
        <fullName evidence="4">4-amino-4-deoxy-L-arabinose transferase</fullName>
    </recommendedName>
</protein>
<keyword evidence="1" id="KW-0812">Transmembrane</keyword>
<dbReference type="Proteomes" id="UP000198697">
    <property type="component" value="Unassembled WGS sequence"/>
</dbReference>
<feature type="transmembrane region" description="Helical" evidence="1">
    <location>
        <begin position="203"/>
        <end position="234"/>
    </location>
</feature>
<feature type="transmembrane region" description="Helical" evidence="1">
    <location>
        <begin position="240"/>
        <end position="260"/>
    </location>
</feature>
<name>A0A1I0GXF7_9BACT</name>
<evidence type="ECO:0000256" key="1">
    <source>
        <dbReference type="SAM" id="Phobius"/>
    </source>
</evidence>
<gene>
    <name evidence="2" type="ORF">SAMN04487998_2641</name>
</gene>
<feature type="transmembrane region" description="Helical" evidence="1">
    <location>
        <begin position="327"/>
        <end position="347"/>
    </location>
</feature>
<feature type="transmembrane region" description="Helical" evidence="1">
    <location>
        <begin position="295"/>
        <end position="315"/>
    </location>
</feature>
<dbReference type="EMBL" id="FOHS01000003">
    <property type="protein sequence ID" value="SET75930.1"/>
    <property type="molecule type" value="Genomic_DNA"/>
</dbReference>
<evidence type="ECO:0000313" key="2">
    <source>
        <dbReference type="EMBL" id="SET75930.1"/>
    </source>
</evidence>
<feature type="transmembrane region" description="Helical" evidence="1">
    <location>
        <begin position="28"/>
        <end position="52"/>
    </location>
</feature>
<accession>A0A1I0GXF7</accession>
<feature type="transmembrane region" description="Helical" evidence="1">
    <location>
        <begin position="113"/>
        <end position="135"/>
    </location>
</feature>
<dbReference type="InterPro" id="IPR045691">
    <property type="entry name" value="DUF6056"/>
</dbReference>
<keyword evidence="3" id="KW-1185">Reference proteome</keyword>
<proteinExistence type="predicted"/>